<comment type="caution">
    <text evidence="2">The sequence shown here is derived from an EMBL/GenBank/DDBJ whole genome shotgun (WGS) entry which is preliminary data.</text>
</comment>
<dbReference type="Proteomes" id="UP000238220">
    <property type="component" value="Unassembled WGS sequence"/>
</dbReference>
<keyword evidence="1" id="KW-0812">Transmembrane</keyword>
<feature type="transmembrane region" description="Helical" evidence="1">
    <location>
        <begin position="77"/>
        <end position="99"/>
    </location>
</feature>
<accession>A0A2S5TCE5</accession>
<keyword evidence="3" id="KW-1185">Reference proteome</keyword>
<organism evidence="2 3">
    <name type="scientific">Solimonas fluminis</name>
    <dbReference type="NCBI Taxonomy" id="2086571"/>
    <lineage>
        <taxon>Bacteria</taxon>
        <taxon>Pseudomonadati</taxon>
        <taxon>Pseudomonadota</taxon>
        <taxon>Gammaproteobacteria</taxon>
        <taxon>Nevskiales</taxon>
        <taxon>Nevskiaceae</taxon>
        <taxon>Solimonas</taxon>
    </lineage>
</organism>
<evidence type="ECO:0000313" key="3">
    <source>
        <dbReference type="Proteomes" id="UP000238220"/>
    </source>
</evidence>
<sequence length="127" mass="13530">MPADSSYTRLLFGTAMLFNLVVAAGLLTSSAQIGAALDLGAATPGSVVLSNLSGAFVALFAYAYARVALEPQRYRAYVELGAIGKLLVLPAAGIPHVLGYIGWELPLLACGDLVFALLFWDWLRRTR</sequence>
<evidence type="ECO:0000256" key="1">
    <source>
        <dbReference type="SAM" id="Phobius"/>
    </source>
</evidence>
<keyword evidence="1" id="KW-1133">Transmembrane helix</keyword>
<dbReference type="RefSeq" id="WP_104231489.1">
    <property type="nucleotide sequence ID" value="NZ_PSNW01000010.1"/>
</dbReference>
<evidence type="ECO:0000313" key="2">
    <source>
        <dbReference type="EMBL" id="PPE72679.1"/>
    </source>
</evidence>
<gene>
    <name evidence="2" type="ORF">C3942_16640</name>
</gene>
<protein>
    <submittedName>
        <fullName evidence="2">Uncharacterized protein</fullName>
    </submittedName>
</protein>
<keyword evidence="1" id="KW-0472">Membrane</keyword>
<feature type="transmembrane region" description="Helical" evidence="1">
    <location>
        <begin position="105"/>
        <end position="123"/>
    </location>
</feature>
<feature type="transmembrane region" description="Helical" evidence="1">
    <location>
        <begin position="47"/>
        <end position="65"/>
    </location>
</feature>
<dbReference type="EMBL" id="PSNW01000010">
    <property type="protein sequence ID" value="PPE72679.1"/>
    <property type="molecule type" value="Genomic_DNA"/>
</dbReference>
<dbReference type="AlphaFoldDB" id="A0A2S5TCE5"/>
<reference evidence="2 3" key="1">
    <citation type="submission" date="2018-02" db="EMBL/GenBank/DDBJ databases">
        <title>Genome sequencing of Solimonas sp. HR-BB.</title>
        <authorList>
            <person name="Lee Y."/>
            <person name="Jeon C.O."/>
        </authorList>
    </citation>
    <scope>NUCLEOTIDE SEQUENCE [LARGE SCALE GENOMIC DNA]</scope>
    <source>
        <strain evidence="2 3">HR-BB</strain>
    </source>
</reference>
<dbReference type="OrthoDB" id="5739480at2"/>
<name>A0A2S5TCE5_9GAMM</name>
<proteinExistence type="predicted"/>